<organism evidence="1 2">
    <name type="scientific">Aphis glycines</name>
    <name type="common">Soybean aphid</name>
    <dbReference type="NCBI Taxonomy" id="307491"/>
    <lineage>
        <taxon>Eukaryota</taxon>
        <taxon>Metazoa</taxon>
        <taxon>Ecdysozoa</taxon>
        <taxon>Arthropoda</taxon>
        <taxon>Hexapoda</taxon>
        <taxon>Insecta</taxon>
        <taxon>Pterygota</taxon>
        <taxon>Neoptera</taxon>
        <taxon>Paraneoptera</taxon>
        <taxon>Hemiptera</taxon>
        <taxon>Sternorrhyncha</taxon>
        <taxon>Aphidomorpha</taxon>
        <taxon>Aphidoidea</taxon>
        <taxon>Aphididae</taxon>
        <taxon>Aphidini</taxon>
        <taxon>Aphis</taxon>
        <taxon>Aphis</taxon>
    </lineage>
</organism>
<evidence type="ECO:0000313" key="2">
    <source>
        <dbReference type="Proteomes" id="UP000475862"/>
    </source>
</evidence>
<dbReference type="Proteomes" id="UP000475862">
    <property type="component" value="Unassembled WGS sequence"/>
</dbReference>
<protein>
    <submittedName>
        <fullName evidence="1">Uncharacterized protein</fullName>
    </submittedName>
</protein>
<dbReference type="EMBL" id="VYZN01000009">
    <property type="protein sequence ID" value="KAE9542851.1"/>
    <property type="molecule type" value="Genomic_DNA"/>
</dbReference>
<reference evidence="1 2" key="1">
    <citation type="submission" date="2019-08" db="EMBL/GenBank/DDBJ databases">
        <title>The genome of the soybean aphid Biotype 1, its phylome, world population structure and adaptation to the North American continent.</title>
        <authorList>
            <person name="Giordano R."/>
            <person name="Donthu R.K."/>
            <person name="Hernandez A.G."/>
            <person name="Wright C.L."/>
            <person name="Zimin A.V."/>
        </authorList>
    </citation>
    <scope>NUCLEOTIDE SEQUENCE [LARGE SCALE GENOMIC DNA]</scope>
    <source>
        <tissue evidence="1">Whole aphids</tissue>
    </source>
</reference>
<proteinExistence type="predicted"/>
<comment type="caution">
    <text evidence="1">The sequence shown here is derived from an EMBL/GenBank/DDBJ whole genome shotgun (WGS) entry which is preliminary data.</text>
</comment>
<dbReference type="AlphaFoldDB" id="A0A6G0U162"/>
<gene>
    <name evidence="1" type="ORF">AGLY_002762</name>
</gene>
<accession>A0A6G0U162</accession>
<keyword evidence="2" id="KW-1185">Reference proteome</keyword>
<name>A0A6G0U162_APHGL</name>
<evidence type="ECO:0000313" key="1">
    <source>
        <dbReference type="EMBL" id="KAE9542851.1"/>
    </source>
</evidence>
<sequence length="211" mass="24362">MHTHLPIHKHRYFIICNDVNGQRWLESPFGDNQRFWAGLGVNFDTENSGVAPLGLFCLNLLIFLGECLPKPPFCMGQNTRKIKLARTPGRCSCTFMCVCVKVSNRHGNKDVFDHTSNDKGLRKLSIHVLFVCVQQILSHFTFIIIKKVNNNYKNILNMFEMKIQFSQVKHTKIKMSLSEWPIAIHRRYACNICGVHWIDSQRLGDNSVTIR</sequence>